<keyword evidence="2" id="KW-1185">Reference proteome</keyword>
<name>A0A9X3RDX8_9BACL</name>
<dbReference type="RefSeq" id="WP_269927091.1">
    <property type="nucleotide sequence ID" value="NZ_JAMKBJ010000011.1"/>
</dbReference>
<proteinExistence type="predicted"/>
<comment type="caution">
    <text evidence="1">The sequence shown here is derived from an EMBL/GenBank/DDBJ whole genome shotgun (WGS) entry which is preliminary data.</text>
</comment>
<reference evidence="1" key="1">
    <citation type="submission" date="2022-05" db="EMBL/GenBank/DDBJ databases">
        <authorList>
            <person name="Colautti A."/>
            <person name="Iacumin L."/>
        </authorList>
    </citation>
    <scope>NUCLEOTIDE SEQUENCE</scope>
    <source>
        <strain evidence="1">SK 55</strain>
    </source>
</reference>
<sequence>MSHPKAAMTSGIIDDHFHNKIDQEKFAELNAKAYTLTKPPIEKATQGELRNFLVRKIGFLYFAEFYGEA</sequence>
<evidence type="ECO:0000313" key="2">
    <source>
        <dbReference type="Proteomes" id="UP001152173"/>
    </source>
</evidence>
<gene>
    <name evidence="1" type="ORF">M9R32_12565</name>
</gene>
<protein>
    <submittedName>
        <fullName evidence="1">Uncharacterized protein</fullName>
    </submittedName>
</protein>
<organism evidence="1 2">
    <name type="scientific">Paenisporosarcina quisquiliarum</name>
    <dbReference type="NCBI Taxonomy" id="365346"/>
    <lineage>
        <taxon>Bacteria</taxon>
        <taxon>Bacillati</taxon>
        <taxon>Bacillota</taxon>
        <taxon>Bacilli</taxon>
        <taxon>Bacillales</taxon>
        <taxon>Caryophanaceae</taxon>
        <taxon>Paenisporosarcina</taxon>
    </lineage>
</organism>
<accession>A0A9X3RDX8</accession>
<dbReference type="EMBL" id="JAMKBJ010000011">
    <property type="protein sequence ID" value="MCZ8538021.1"/>
    <property type="molecule type" value="Genomic_DNA"/>
</dbReference>
<dbReference type="Proteomes" id="UP001152173">
    <property type="component" value="Unassembled WGS sequence"/>
</dbReference>
<dbReference type="AlphaFoldDB" id="A0A9X3RDX8"/>
<evidence type="ECO:0000313" key="1">
    <source>
        <dbReference type="EMBL" id="MCZ8538021.1"/>
    </source>
</evidence>